<sequence>MTNRPTRLWWHLDDVLPLAEHALAAPERRLTRAQALAGSATHPALIWEAEPDDDWLGSNGVPIWYDKDGSPRRVPARAWLHTPTGTRGTPGQPDGAAGFLRLDRRSRDRRRKPLIEVLRRGAKAGGHWFVLDPSAAHTSDGFHVVNHRDDIAPPDATWVPATVTCREVVDIELPALVADGYTVFGGVLPTFDRATVEQIADILDTVRVGDMPGEHPLVTWHGDIAVICWEVDDGRETRKVEIDRVHPDPAGQYALGVYLWPWTVASGEVVL</sequence>
<dbReference type="RefSeq" id="WP_203856211.1">
    <property type="nucleotide sequence ID" value="NZ_BAAAZQ010000005.1"/>
</dbReference>
<organism evidence="1 2">
    <name type="scientific">Plantactinospora mayteni</name>
    <dbReference type="NCBI Taxonomy" id="566021"/>
    <lineage>
        <taxon>Bacteria</taxon>
        <taxon>Bacillati</taxon>
        <taxon>Actinomycetota</taxon>
        <taxon>Actinomycetes</taxon>
        <taxon>Micromonosporales</taxon>
        <taxon>Micromonosporaceae</taxon>
        <taxon>Plantactinospora</taxon>
    </lineage>
</organism>
<keyword evidence="2" id="KW-1185">Reference proteome</keyword>
<accession>A0ABQ4EK40</accession>
<name>A0ABQ4EK40_9ACTN</name>
<evidence type="ECO:0000313" key="1">
    <source>
        <dbReference type="EMBL" id="GIG94562.1"/>
    </source>
</evidence>
<evidence type="ECO:0000313" key="2">
    <source>
        <dbReference type="Proteomes" id="UP000621500"/>
    </source>
</evidence>
<dbReference type="EMBL" id="BONX01000006">
    <property type="protein sequence ID" value="GIG94562.1"/>
    <property type="molecule type" value="Genomic_DNA"/>
</dbReference>
<dbReference type="Proteomes" id="UP000621500">
    <property type="component" value="Unassembled WGS sequence"/>
</dbReference>
<protein>
    <submittedName>
        <fullName evidence="1">Uncharacterized protein</fullName>
    </submittedName>
</protein>
<proteinExistence type="predicted"/>
<comment type="caution">
    <text evidence="1">The sequence shown here is derived from an EMBL/GenBank/DDBJ whole genome shotgun (WGS) entry which is preliminary data.</text>
</comment>
<reference evidence="1 2" key="1">
    <citation type="submission" date="2021-01" db="EMBL/GenBank/DDBJ databases">
        <title>Whole genome shotgun sequence of Plantactinospora mayteni NBRC 109088.</title>
        <authorList>
            <person name="Komaki H."/>
            <person name="Tamura T."/>
        </authorList>
    </citation>
    <scope>NUCLEOTIDE SEQUENCE [LARGE SCALE GENOMIC DNA]</scope>
    <source>
        <strain evidence="1 2">NBRC 109088</strain>
    </source>
</reference>
<gene>
    <name evidence="1" type="ORF">Pma05_11350</name>
</gene>